<protein>
    <submittedName>
        <fullName evidence="3">Hydantoinase B/oxoprolinase family protein</fullName>
    </submittedName>
</protein>
<evidence type="ECO:0000313" key="3">
    <source>
        <dbReference type="EMBL" id="MDK3075608.1"/>
    </source>
</evidence>
<evidence type="ECO:0000259" key="2">
    <source>
        <dbReference type="Pfam" id="PF02538"/>
    </source>
</evidence>
<dbReference type="InterPro" id="IPR045079">
    <property type="entry name" value="Oxoprolinase-like"/>
</dbReference>
<dbReference type="RefSeq" id="WP_284487530.1">
    <property type="nucleotide sequence ID" value="NZ_JASNJE010000043.1"/>
</dbReference>
<feature type="region of interest" description="Disordered" evidence="1">
    <location>
        <begin position="471"/>
        <end position="497"/>
    </location>
</feature>
<dbReference type="EMBL" id="JASNJE010000043">
    <property type="protein sequence ID" value="MDK3075608.1"/>
    <property type="molecule type" value="Genomic_DNA"/>
</dbReference>
<name>A0ABT7FKD1_9RHOB</name>
<comment type="caution">
    <text evidence="3">The sequence shown here is derived from an EMBL/GenBank/DDBJ whole genome shotgun (WGS) entry which is preliminary data.</text>
</comment>
<dbReference type="Proteomes" id="UP001227126">
    <property type="component" value="Unassembled WGS sequence"/>
</dbReference>
<keyword evidence="4" id="KW-1185">Reference proteome</keyword>
<feature type="domain" description="Hydantoinase B/oxoprolinase" evidence="2">
    <location>
        <begin position="7"/>
        <end position="521"/>
    </location>
</feature>
<reference evidence="3 4" key="1">
    <citation type="submission" date="2023-05" db="EMBL/GenBank/DDBJ databases">
        <title>Sedimentitalea sp. nov. JM2-8.</title>
        <authorList>
            <person name="Huang J."/>
        </authorList>
    </citation>
    <scope>NUCLEOTIDE SEQUENCE [LARGE SCALE GENOMIC DNA]</scope>
    <source>
        <strain evidence="3 4">JM2-8</strain>
    </source>
</reference>
<accession>A0ABT7FKD1</accession>
<sequence length="568" mass="60574">MADIPRVACQVMWNRLLSVVEEQARALVRTAFSTSVREAGDLSAGVYDAEGRMLAQAVTGTPGHVNAMADAVPHFIRRIGRDNIFDGDVYITNDPWEGTGHLHDFTVVTPSFHAGACVGFFACTAHVVDIGGRGFGADANSVYEEGLYVPIMKFADRGTIDATLVRIILANVREPDLLIGDIHALASCNEIGHRRLVGMMREFGLADLAGIAEFILTHSRSATLDRIAALPRGESTGAMRIDGYSRPIDLRVRLSVAEDHVLCDFAGTSGVDEKGINVPLVYTKAYACYALKCAIAPEIPNNAASLAPFRIVAPENSIVNAVHPAPVALRHVIGHMIPDTVFDALDKILPDTVPAEGAGSLCNFQLSLRPRSGGRAGEDAGRAEVLMFNSGGSGARPALDGMNATAFPSGVMTMPVEATEQVGPVIVWRKELRPDSGGAGVFRGGLGQFIDVGAREGHEFDIQAMFDRVDHPARGRRGGQPGASTTIARSDGVPMRGKGKQFVPDGHRVIMGFPGGAGYGEARDREPERVRRDLALGYITADAARTVYGLAEDDIAATLARARKGEIF</sequence>
<dbReference type="Pfam" id="PF02538">
    <property type="entry name" value="Hydantoinase_B"/>
    <property type="match status" value="1"/>
</dbReference>
<dbReference type="InterPro" id="IPR003692">
    <property type="entry name" value="Hydantoinase_B"/>
</dbReference>
<organism evidence="3 4">
    <name type="scientific">Sedimentitalea xiamensis</name>
    <dbReference type="NCBI Taxonomy" id="3050037"/>
    <lineage>
        <taxon>Bacteria</taxon>
        <taxon>Pseudomonadati</taxon>
        <taxon>Pseudomonadota</taxon>
        <taxon>Alphaproteobacteria</taxon>
        <taxon>Rhodobacterales</taxon>
        <taxon>Paracoccaceae</taxon>
        <taxon>Sedimentitalea</taxon>
    </lineage>
</organism>
<evidence type="ECO:0000256" key="1">
    <source>
        <dbReference type="SAM" id="MobiDB-lite"/>
    </source>
</evidence>
<gene>
    <name evidence="3" type="ORF">QO034_21305</name>
</gene>
<dbReference type="PANTHER" id="PTHR11365:SF23">
    <property type="entry name" value="HYPOTHETICAL 5-OXOPROLINASE (EUROFUNG)-RELATED"/>
    <property type="match status" value="1"/>
</dbReference>
<dbReference type="PANTHER" id="PTHR11365">
    <property type="entry name" value="5-OXOPROLINASE RELATED"/>
    <property type="match status" value="1"/>
</dbReference>
<proteinExistence type="predicted"/>
<evidence type="ECO:0000313" key="4">
    <source>
        <dbReference type="Proteomes" id="UP001227126"/>
    </source>
</evidence>